<feature type="non-terminal residue" evidence="1">
    <location>
        <position position="127"/>
    </location>
</feature>
<dbReference type="Proteomes" id="UP000249057">
    <property type="component" value="Unassembled WGS sequence"/>
</dbReference>
<name>A0ACD1GL64_9EURO</name>
<proteinExistence type="predicted"/>
<feature type="non-terminal residue" evidence="1">
    <location>
        <position position="1"/>
    </location>
</feature>
<evidence type="ECO:0000313" key="1">
    <source>
        <dbReference type="EMBL" id="RAH50008.1"/>
    </source>
</evidence>
<reference evidence="1" key="1">
    <citation type="submission" date="2018-02" db="EMBL/GenBank/DDBJ databases">
        <title>The genomes of Aspergillus section Nigri reveals drivers in fungal speciation.</title>
        <authorList>
            <consortium name="DOE Joint Genome Institute"/>
            <person name="Vesth T.C."/>
            <person name="Nybo J."/>
            <person name="Theobald S."/>
            <person name="Brandl J."/>
            <person name="Frisvad J.C."/>
            <person name="Nielsen K.F."/>
            <person name="Lyhne E.K."/>
            <person name="Kogle M.E."/>
            <person name="Kuo A."/>
            <person name="Riley R."/>
            <person name="Clum A."/>
            <person name="Nolan M."/>
            <person name="Lipzen A."/>
            <person name="Salamov A."/>
            <person name="Henrissat B."/>
            <person name="Wiebenga A."/>
            <person name="De vries R.P."/>
            <person name="Grigoriev I.V."/>
            <person name="Mortensen U.H."/>
            <person name="Andersen M.R."/>
            <person name="Baker S.E."/>
        </authorList>
    </citation>
    <scope>NUCLEOTIDE SEQUENCE</scope>
    <source>
        <strain evidence="1">CBS 621.78</strain>
    </source>
</reference>
<accession>A0ACD1GL64</accession>
<dbReference type="EMBL" id="KZ825315">
    <property type="protein sequence ID" value="RAH50008.1"/>
    <property type="molecule type" value="Genomic_DNA"/>
</dbReference>
<gene>
    <name evidence="1" type="ORF">BO95DRAFT_503096</name>
</gene>
<evidence type="ECO:0000313" key="2">
    <source>
        <dbReference type="Proteomes" id="UP000249057"/>
    </source>
</evidence>
<keyword evidence="2" id="KW-1185">Reference proteome</keyword>
<organism evidence="1 2">
    <name type="scientific">Aspergillus brunneoviolaceus CBS 621.78</name>
    <dbReference type="NCBI Taxonomy" id="1450534"/>
    <lineage>
        <taxon>Eukaryota</taxon>
        <taxon>Fungi</taxon>
        <taxon>Dikarya</taxon>
        <taxon>Ascomycota</taxon>
        <taxon>Pezizomycotina</taxon>
        <taxon>Eurotiomycetes</taxon>
        <taxon>Eurotiomycetidae</taxon>
        <taxon>Eurotiales</taxon>
        <taxon>Aspergillaceae</taxon>
        <taxon>Aspergillus</taxon>
        <taxon>Aspergillus subgen. Circumdati</taxon>
    </lineage>
</organism>
<sequence length="127" mass="11408">LASVHQDLIEGHGGAASVAVGRPSGGHVGVVVAAGAVLAEGDAAGGGTAGDLTAGPGVAVLVDLVAGAGVVGDGLLVEGSRAVVAGPQVDGDVLGAGQGAGGGEEGGGEGLGEHSFSLIGLDGGEVG</sequence>
<protein>
    <submittedName>
        <fullName evidence="1">Uncharacterized protein</fullName>
    </submittedName>
</protein>